<evidence type="ECO:0000313" key="2">
    <source>
        <dbReference type="EMBL" id="GAA1722515.1"/>
    </source>
</evidence>
<reference evidence="3" key="1">
    <citation type="journal article" date="2019" name="Int. J. Syst. Evol. Microbiol.">
        <title>The Global Catalogue of Microorganisms (GCM) 10K type strain sequencing project: providing services to taxonomists for standard genome sequencing and annotation.</title>
        <authorList>
            <consortium name="The Broad Institute Genomics Platform"/>
            <consortium name="The Broad Institute Genome Sequencing Center for Infectious Disease"/>
            <person name="Wu L."/>
            <person name="Ma J."/>
        </authorList>
    </citation>
    <scope>NUCLEOTIDE SEQUENCE [LARGE SCALE GENOMIC DNA]</scope>
    <source>
        <strain evidence="3">JCM 15589</strain>
    </source>
</reference>
<dbReference type="EMBL" id="BAAAPM010000003">
    <property type="protein sequence ID" value="GAA1722515.1"/>
    <property type="molecule type" value="Genomic_DNA"/>
</dbReference>
<dbReference type="InterPro" id="IPR011991">
    <property type="entry name" value="ArsR-like_HTH"/>
</dbReference>
<dbReference type="CDD" id="cd00090">
    <property type="entry name" value="HTH_ARSR"/>
    <property type="match status" value="1"/>
</dbReference>
<dbReference type="PROSITE" id="PS50987">
    <property type="entry name" value="HTH_ARSR_2"/>
    <property type="match status" value="1"/>
</dbReference>
<dbReference type="InterPro" id="IPR036390">
    <property type="entry name" value="WH_DNA-bd_sf"/>
</dbReference>
<sequence length="130" mass="14718">MIPEGSRAGQTETDDDLVFKALASPVRRRMLDALKESTRTTGELCDRFPGLDRTTVLQHLRVLERADLVIGRKVGRERHLALAPLPIKRIHDRWIGEYARAAVDLLDRLDEPSTMRNHQAEHADGPGFRS</sequence>
<dbReference type="PANTHER" id="PTHR38600:SF1">
    <property type="entry name" value="TRANSCRIPTIONAL REGULATORY PROTEIN"/>
    <property type="match status" value="1"/>
</dbReference>
<dbReference type="InterPro" id="IPR001845">
    <property type="entry name" value="HTH_ArsR_DNA-bd_dom"/>
</dbReference>
<organism evidence="2 3">
    <name type="scientific">Isoptericola hypogeus</name>
    <dbReference type="NCBI Taxonomy" id="300179"/>
    <lineage>
        <taxon>Bacteria</taxon>
        <taxon>Bacillati</taxon>
        <taxon>Actinomycetota</taxon>
        <taxon>Actinomycetes</taxon>
        <taxon>Micrococcales</taxon>
        <taxon>Promicromonosporaceae</taxon>
        <taxon>Isoptericola</taxon>
    </lineage>
</organism>
<dbReference type="Pfam" id="PF12840">
    <property type="entry name" value="HTH_20"/>
    <property type="match status" value="1"/>
</dbReference>
<dbReference type="SMART" id="SM00418">
    <property type="entry name" value="HTH_ARSR"/>
    <property type="match status" value="1"/>
</dbReference>
<dbReference type="Proteomes" id="UP001501138">
    <property type="component" value="Unassembled WGS sequence"/>
</dbReference>
<dbReference type="RefSeq" id="WP_344247728.1">
    <property type="nucleotide sequence ID" value="NZ_BAAAPM010000003.1"/>
</dbReference>
<dbReference type="InterPro" id="IPR036388">
    <property type="entry name" value="WH-like_DNA-bd_sf"/>
</dbReference>
<dbReference type="Gene3D" id="1.10.10.10">
    <property type="entry name" value="Winged helix-like DNA-binding domain superfamily/Winged helix DNA-binding domain"/>
    <property type="match status" value="1"/>
</dbReference>
<keyword evidence="3" id="KW-1185">Reference proteome</keyword>
<proteinExistence type="predicted"/>
<comment type="caution">
    <text evidence="2">The sequence shown here is derived from an EMBL/GenBank/DDBJ whole genome shotgun (WGS) entry which is preliminary data.</text>
</comment>
<evidence type="ECO:0000313" key="3">
    <source>
        <dbReference type="Proteomes" id="UP001501138"/>
    </source>
</evidence>
<name>A0ABP4VGM2_9MICO</name>
<accession>A0ABP4VGM2</accession>
<gene>
    <name evidence="2" type="ORF">GCM10009809_17800</name>
</gene>
<protein>
    <submittedName>
        <fullName evidence="2">Helix-turn-helix domain-containing protein</fullName>
    </submittedName>
</protein>
<evidence type="ECO:0000259" key="1">
    <source>
        <dbReference type="PROSITE" id="PS50987"/>
    </source>
</evidence>
<dbReference type="SUPFAM" id="SSF46785">
    <property type="entry name" value="Winged helix' DNA-binding domain"/>
    <property type="match status" value="1"/>
</dbReference>
<dbReference type="PRINTS" id="PR00778">
    <property type="entry name" value="HTHARSR"/>
</dbReference>
<dbReference type="PANTHER" id="PTHR38600">
    <property type="entry name" value="TRANSCRIPTIONAL REGULATORY PROTEIN"/>
    <property type="match status" value="1"/>
</dbReference>
<feature type="domain" description="HTH arsR-type" evidence="1">
    <location>
        <begin position="7"/>
        <end position="102"/>
    </location>
</feature>